<accession>A0A644VVH9</accession>
<protein>
    <submittedName>
        <fullName evidence="1">Uncharacterized protein</fullName>
    </submittedName>
</protein>
<organism evidence="1">
    <name type="scientific">bioreactor metagenome</name>
    <dbReference type="NCBI Taxonomy" id="1076179"/>
    <lineage>
        <taxon>unclassified sequences</taxon>
        <taxon>metagenomes</taxon>
        <taxon>ecological metagenomes</taxon>
    </lineage>
</organism>
<name>A0A644VVH9_9ZZZZ</name>
<dbReference type="Gene3D" id="3.10.120.10">
    <property type="entry name" value="Cytochrome b5-like heme/steroid binding domain"/>
    <property type="match status" value="1"/>
</dbReference>
<gene>
    <name evidence="1" type="ORF">SDC9_41626</name>
</gene>
<reference evidence="1" key="1">
    <citation type="submission" date="2019-08" db="EMBL/GenBank/DDBJ databases">
        <authorList>
            <person name="Kucharzyk K."/>
            <person name="Murdoch R.W."/>
            <person name="Higgins S."/>
            <person name="Loffler F."/>
        </authorList>
    </citation>
    <scope>NUCLEOTIDE SEQUENCE</scope>
</reference>
<dbReference type="EMBL" id="VSSQ01000468">
    <property type="protein sequence ID" value="MPL95455.1"/>
    <property type="molecule type" value="Genomic_DNA"/>
</dbReference>
<dbReference type="InterPro" id="IPR036400">
    <property type="entry name" value="Cyt_B5-like_heme/steroid_sf"/>
</dbReference>
<dbReference type="AlphaFoldDB" id="A0A644VVH9"/>
<sequence length="144" mass="16940">MDNKEFLEKKFIELNELKSMLVTYPEDYKENILHVMERVCNQINSYLNDIGFHNKKRDNELLQLTLEELSEYNGESGRPSYIAVNGTIYDIIDVDNWSEENFCGMKPGTDQTKTFENCSKEQLEALEKLRVVGHLNYTKKCTWE</sequence>
<comment type="caution">
    <text evidence="1">The sequence shown here is derived from an EMBL/GenBank/DDBJ whole genome shotgun (WGS) entry which is preliminary data.</text>
</comment>
<proteinExistence type="predicted"/>
<evidence type="ECO:0000313" key="1">
    <source>
        <dbReference type="EMBL" id="MPL95455.1"/>
    </source>
</evidence>
<dbReference type="SUPFAM" id="SSF55856">
    <property type="entry name" value="Cytochrome b5-like heme/steroid binding domain"/>
    <property type="match status" value="1"/>
</dbReference>